<dbReference type="GO" id="GO:0003677">
    <property type="term" value="F:DNA binding"/>
    <property type="evidence" value="ECO:0007669"/>
    <property type="project" value="UniProtKB-KW"/>
</dbReference>
<gene>
    <name evidence="5" type="ORF">SDC9_204930</name>
</gene>
<dbReference type="AlphaFoldDB" id="A0A645J1A4"/>
<dbReference type="Gene3D" id="1.20.120.530">
    <property type="entry name" value="GntR ligand-binding domain-like"/>
    <property type="match status" value="1"/>
</dbReference>
<sequence>MLFESFFDFSGNPSLDEHRAILEALKERDEEKAEALMKSHILTAAEDVGGARISEPK</sequence>
<protein>
    <recommendedName>
        <fullName evidence="4">GntR C-terminal domain-containing protein</fullName>
    </recommendedName>
</protein>
<dbReference type="Pfam" id="PF07729">
    <property type="entry name" value="FCD"/>
    <property type="match status" value="1"/>
</dbReference>
<feature type="domain" description="GntR C-terminal" evidence="4">
    <location>
        <begin position="13"/>
        <end position="41"/>
    </location>
</feature>
<evidence type="ECO:0000313" key="5">
    <source>
        <dbReference type="EMBL" id="MPN57236.1"/>
    </source>
</evidence>
<dbReference type="EMBL" id="VSSQ01128534">
    <property type="protein sequence ID" value="MPN57236.1"/>
    <property type="molecule type" value="Genomic_DNA"/>
</dbReference>
<name>A0A645J1A4_9ZZZZ</name>
<evidence type="ECO:0000256" key="2">
    <source>
        <dbReference type="ARBA" id="ARBA00023125"/>
    </source>
</evidence>
<keyword evidence="2" id="KW-0238">DNA-binding</keyword>
<proteinExistence type="predicted"/>
<evidence type="ECO:0000259" key="4">
    <source>
        <dbReference type="Pfam" id="PF07729"/>
    </source>
</evidence>
<dbReference type="InterPro" id="IPR008920">
    <property type="entry name" value="TF_FadR/GntR_C"/>
</dbReference>
<dbReference type="SUPFAM" id="SSF48008">
    <property type="entry name" value="GntR ligand-binding domain-like"/>
    <property type="match status" value="1"/>
</dbReference>
<reference evidence="5" key="1">
    <citation type="submission" date="2019-08" db="EMBL/GenBank/DDBJ databases">
        <authorList>
            <person name="Kucharzyk K."/>
            <person name="Murdoch R.W."/>
            <person name="Higgins S."/>
            <person name="Loffler F."/>
        </authorList>
    </citation>
    <scope>NUCLEOTIDE SEQUENCE</scope>
</reference>
<dbReference type="InterPro" id="IPR011711">
    <property type="entry name" value="GntR_C"/>
</dbReference>
<comment type="caution">
    <text evidence="5">The sequence shown here is derived from an EMBL/GenBank/DDBJ whole genome shotgun (WGS) entry which is preliminary data.</text>
</comment>
<keyword evidence="3" id="KW-0804">Transcription</keyword>
<evidence type="ECO:0000256" key="1">
    <source>
        <dbReference type="ARBA" id="ARBA00023015"/>
    </source>
</evidence>
<organism evidence="5">
    <name type="scientific">bioreactor metagenome</name>
    <dbReference type="NCBI Taxonomy" id="1076179"/>
    <lineage>
        <taxon>unclassified sequences</taxon>
        <taxon>metagenomes</taxon>
        <taxon>ecological metagenomes</taxon>
    </lineage>
</organism>
<evidence type="ECO:0000256" key="3">
    <source>
        <dbReference type="ARBA" id="ARBA00023163"/>
    </source>
</evidence>
<accession>A0A645J1A4</accession>
<keyword evidence="1" id="KW-0805">Transcription regulation</keyword>